<protein>
    <submittedName>
        <fullName evidence="5">Protein ImuB</fullName>
    </submittedName>
</protein>
<feature type="domain" description="UmuC" evidence="4">
    <location>
        <begin position="31"/>
        <end position="155"/>
    </location>
</feature>
<proteinExistence type="inferred from homology"/>
<dbReference type="Gene3D" id="3.30.70.270">
    <property type="match status" value="1"/>
</dbReference>
<dbReference type="EMBL" id="FNAG01000006">
    <property type="protein sequence ID" value="SDD73632.1"/>
    <property type="molecule type" value="Genomic_DNA"/>
</dbReference>
<dbReference type="InterPro" id="IPR050356">
    <property type="entry name" value="SulA_CellDiv_inhibitor"/>
</dbReference>
<dbReference type="SUPFAM" id="SSF56672">
    <property type="entry name" value="DNA/RNA polymerases"/>
    <property type="match status" value="1"/>
</dbReference>
<evidence type="ECO:0000313" key="6">
    <source>
        <dbReference type="Proteomes" id="UP000199603"/>
    </source>
</evidence>
<evidence type="ECO:0000259" key="4">
    <source>
        <dbReference type="Pfam" id="PF00817"/>
    </source>
</evidence>
<dbReference type="RefSeq" id="WP_091242673.1">
    <property type="nucleotide sequence ID" value="NZ_FNAG01000006.1"/>
</dbReference>
<dbReference type="STRING" id="265719.SAMN04488509_10659"/>
<evidence type="ECO:0000313" key="5">
    <source>
        <dbReference type="EMBL" id="SDD73632.1"/>
    </source>
</evidence>
<dbReference type="PANTHER" id="PTHR35369:SF2">
    <property type="entry name" value="BLR3025 PROTEIN"/>
    <property type="match status" value="1"/>
</dbReference>
<dbReference type="Gene3D" id="3.40.1170.60">
    <property type="match status" value="1"/>
</dbReference>
<evidence type="ECO:0000256" key="2">
    <source>
        <dbReference type="ARBA" id="ARBA00022763"/>
    </source>
</evidence>
<keyword evidence="2" id="KW-0227">DNA damage</keyword>
<reference evidence="5 6" key="1">
    <citation type="submission" date="2016-10" db="EMBL/GenBank/DDBJ databases">
        <authorList>
            <person name="de Groot N.N."/>
        </authorList>
    </citation>
    <scope>NUCLEOTIDE SEQUENCE [LARGE SCALE GENOMIC DNA]</scope>
    <source>
        <strain evidence="5 6">DSM 16957</strain>
    </source>
</reference>
<evidence type="ECO:0000256" key="1">
    <source>
        <dbReference type="ARBA" id="ARBA00010945"/>
    </source>
</evidence>
<dbReference type="Proteomes" id="UP000199603">
    <property type="component" value="Unassembled WGS sequence"/>
</dbReference>
<dbReference type="CDD" id="cd03468">
    <property type="entry name" value="PolY_like"/>
    <property type="match status" value="1"/>
</dbReference>
<dbReference type="InterPro" id="IPR043128">
    <property type="entry name" value="Rev_trsase/Diguanyl_cyclase"/>
</dbReference>
<dbReference type="GO" id="GO:0006281">
    <property type="term" value="P:DNA repair"/>
    <property type="evidence" value="ECO:0007669"/>
    <property type="project" value="InterPro"/>
</dbReference>
<feature type="region of interest" description="Disordered" evidence="3">
    <location>
        <begin position="396"/>
        <end position="415"/>
    </location>
</feature>
<dbReference type="OrthoDB" id="5298951at2"/>
<keyword evidence="6" id="KW-1185">Reference proteome</keyword>
<organism evidence="5 6">
    <name type="scientific">Aquimonas voraii</name>
    <dbReference type="NCBI Taxonomy" id="265719"/>
    <lineage>
        <taxon>Bacteria</taxon>
        <taxon>Pseudomonadati</taxon>
        <taxon>Pseudomonadota</taxon>
        <taxon>Gammaproteobacteria</taxon>
        <taxon>Lysobacterales</taxon>
        <taxon>Lysobacteraceae</taxon>
        <taxon>Aquimonas</taxon>
    </lineage>
</organism>
<gene>
    <name evidence="5" type="ORF">SAMN04488509_10659</name>
</gene>
<dbReference type="InterPro" id="IPR001126">
    <property type="entry name" value="UmuC"/>
</dbReference>
<dbReference type="AlphaFoldDB" id="A0A1G6X683"/>
<sequence>MSTSTPPPLWAAVHLPQLALDAVLRQQSEPEAPLALIEGPAQRRRVLDANRAARSSGVQRGHALAAARALCAELRVLEHRPQDAQRLLELLAAWAYRYSSMVCLPQADTVVLEVGRSFGLFGQWPAFERRLRADLTALGVQHRIAAAPTISGASLLAAYRDGLAVDRPDPLKHALDPLPVEALPLSGREADSLRGMGLRTLRQVFALPRAGLARRFGPELLGRIDRLLGHAPDPQDLYRPPERFAARVEFSYEIEHFTPLLFPLRRLCSDLAEFLTARDGGVQRFVLALEHEGRPATTLEIGLLTPEREATRLFELARGRLERLPLPKAALALRLEADELPPFIPARNDLFDTAPGQTEPWEGLRERLRARLGEDALQQLMLTGDPRPERAQQWVATRKQRDPAQRPVPRPPWLLPEPRPLREAVAAVLAGPERIEAGWWDEADQRRDYYLIETRSGQRAWAFRPAGDAATPNGWMLQGWFA</sequence>
<accession>A0A1G6X683</accession>
<feature type="compositionally biased region" description="Pro residues" evidence="3">
    <location>
        <begin position="406"/>
        <end position="415"/>
    </location>
</feature>
<comment type="similarity">
    <text evidence="1">Belongs to the DNA polymerase type-Y family.</text>
</comment>
<dbReference type="PANTHER" id="PTHR35369">
    <property type="entry name" value="BLR3025 PROTEIN-RELATED"/>
    <property type="match status" value="1"/>
</dbReference>
<evidence type="ECO:0000256" key="3">
    <source>
        <dbReference type="SAM" id="MobiDB-lite"/>
    </source>
</evidence>
<dbReference type="InterPro" id="IPR043502">
    <property type="entry name" value="DNA/RNA_pol_sf"/>
</dbReference>
<name>A0A1G6X683_9GAMM</name>
<dbReference type="Pfam" id="PF00817">
    <property type="entry name" value="IMS"/>
    <property type="match status" value="1"/>
</dbReference>